<keyword evidence="1" id="KW-0472">Membrane</keyword>
<proteinExistence type="predicted"/>
<accession>A0A4U1JMK3</accession>
<gene>
    <name evidence="2" type="ORF">FBT96_16570</name>
</gene>
<keyword evidence="1" id="KW-1133">Transmembrane helix</keyword>
<dbReference type="EMBL" id="SWJZ01000082">
    <property type="protein sequence ID" value="TKD15568.1"/>
    <property type="molecule type" value="Genomic_DNA"/>
</dbReference>
<dbReference type="OrthoDB" id="7632202at2"/>
<dbReference type="Proteomes" id="UP000310597">
    <property type="component" value="Unassembled WGS sequence"/>
</dbReference>
<comment type="caution">
    <text evidence="2">The sequence shown here is derived from an EMBL/GenBank/DDBJ whole genome shotgun (WGS) entry which is preliminary data.</text>
</comment>
<evidence type="ECO:0000313" key="3">
    <source>
        <dbReference type="Proteomes" id="UP000310597"/>
    </source>
</evidence>
<evidence type="ECO:0000256" key="1">
    <source>
        <dbReference type="SAM" id="Phobius"/>
    </source>
</evidence>
<protein>
    <submittedName>
        <fullName evidence="2">Uncharacterized protein</fullName>
    </submittedName>
</protein>
<reference evidence="2 3" key="1">
    <citation type="submission" date="2019-04" db="EMBL/GenBank/DDBJ databases">
        <title>Draft Whole-Genome sequence of the purple photosynthetic bacterium Rhodobacter capsulatus SP108 with an indigenous class A beta-lactamase.</title>
        <authorList>
            <person name="Robertson S."/>
            <person name="Meyer T.E."/>
            <person name="Kyndt J.A."/>
        </authorList>
    </citation>
    <scope>NUCLEOTIDE SEQUENCE [LARGE SCALE GENOMIC DNA]</scope>
    <source>
        <strain evidence="2 3">SP108</strain>
    </source>
</reference>
<evidence type="ECO:0000313" key="2">
    <source>
        <dbReference type="EMBL" id="TKD15568.1"/>
    </source>
</evidence>
<dbReference type="AlphaFoldDB" id="A0A4U1JMK3"/>
<keyword evidence="1" id="KW-0812">Transmembrane</keyword>
<organism evidence="2 3">
    <name type="scientific">Rhodobacter capsulatus</name>
    <name type="common">Rhodopseudomonas capsulata</name>
    <dbReference type="NCBI Taxonomy" id="1061"/>
    <lineage>
        <taxon>Bacteria</taxon>
        <taxon>Pseudomonadati</taxon>
        <taxon>Pseudomonadota</taxon>
        <taxon>Alphaproteobacteria</taxon>
        <taxon>Rhodobacterales</taxon>
        <taxon>Rhodobacter group</taxon>
        <taxon>Rhodobacter</taxon>
    </lineage>
</organism>
<feature type="transmembrane region" description="Helical" evidence="1">
    <location>
        <begin position="67"/>
        <end position="86"/>
    </location>
</feature>
<sequence length="87" mass="9559">MVGFGRLLVLLAVMAISGYWVLRLSLASRKREALEAAWNEGAGDALDFDAYLKSGMAAWENSLPQRILRLVMLLPFAVVGALVYFAN</sequence>
<feature type="transmembrane region" description="Helical" evidence="1">
    <location>
        <begin position="6"/>
        <end position="22"/>
    </location>
</feature>
<name>A0A4U1JMK3_RHOCA</name>
<dbReference type="RefSeq" id="WP_136908568.1">
    <property type="nucleotide sequence ID" value="NZ_SWJZ01000082.1"/>
</dbReference>